<evidence type="ECO:0000313" key="10">
    <source>
        <dbReference type="Proteomes" id="UP000000810"/>
    </source>
</evidence>
<evidence type="ECO:0000256" key="2">
    <source>
        <dbReference type="ARBA" id="ARBA00011061"/>
    </source>
</evidence>
<dbReference type="eggNOG" id="arCOG00899">
    <property type="taxonomic scope" value="Archaea"/>
</dbReference>
<dbReference type="InterPro" id="IPR022791">
    <property type="entry name" value="L-PG_synthase/AglD"/>
</dbReference>
<dbReference type="GO" id="GO:0005886">
    <property type="term" value="C:plasma membrane"/>
    <property type="evidence" value="ECO:0007669"/>
    <property type="project" value="UniProtKB-SubCell"/>
</dbReference>
<comment type="subcellular location">
    <subcellularLocation>
        <location evidence="1">Cell membrane</location>
        <topology evidence="1">Multi-pass membrane protein</topology>
    </subcellularLocation>
</comment>
<protein>
    <submittedName>
        <fullName evidence="8">Integral membrane protein, putative</fullName>
    </submittedName>
</protein>
<reference evidence="8" key="1">
    <citation type="submission" date="1999-07" db="EMBL/GenBank/DDBJ databases">
        <authorList>
            <person name="Genoscope"/>
        </authorList>
    </citation>
    <scope>NUCLEOTIDE SEQUENCE</scope>
    <source>
        <strain evidence="8">Orsay</strain>
    </source>
</reference>
<evidence type="ECO:0000313" key="8">
    <source>
        <dbReference type="EMBL" id="CAB50678.1"/>
    </source>
</evidence>
<feature type="transmembrane region" description="Helical" evidence="7">
    <location>
        <begin position="147"/>
        <end position="171"/>
    </location>
</feature>
<keyword evidence="4 7" id="KW-0812">Transmembrane</keyword>
<feature type="transmembrane region" description="Helical" evidence="7">
    <location>
        <begin position="38"/>
        <end position="55"/>
    </location>
</feature>
<evidence type="ECO:0000256" key="7">
    <source>
        <dbReference type="SAM" id="Phobius"/>
    </source>
</evidence>
<feature type="transmembrane region" description="Helical" evidence="7">
    <location>
        <begin position="231"/>
        <end position="252"/>
    </location>
</feature>
<organism evidence="8 10">
    <name type="scientific">Pyrococcus abyssi (strain GE5 / Orsay)</name>
    <dbReference type="NCBI Taxonomy" id="272844"/>
    <lineage>
        <taxon>Archaea</taxon>
        <taxon>Methanobacteriati</taxon>
        <taxon>Methanobacteriota</taxon>
        <taxon>Thermococci</taxon>
        <taxon>Thermococcales</taxon>
        <taxon>Thermococcaceae</taxon>
        <taxon>Pyrococcus</taxon>
    </lineage>
</organism>
<dbReference type="KEGG" id="pab:PAB1174"/>
<sequence length="335" mass="37288">MAKRYLLIGAGILIVIILLWWAGVRETLDLILTANPKFLLLAIIMYCISVLTWALRWATFLKSAKVSVSFLRVIEGVFIGIFLNNLTPGARTGGEAVKVLFIKKSSQNGSYSKVFATVMADRILDVIPVIAFMVLAFLYALTLHVKVLLIILGISALILTLIVLITTLLSVKEKYALSFLLKLFRLFKRIFPSKLTYTEETIREKLLKEFREFKATLIVLAKEKRRLASTLLYSFVLWLADIMKTYFVFLSLGSEVNLFQVLLVRMASMAVAMISVIPGGIGISEAVQSGLFLAIGIEKTVAVSVTMLDRLISFWTPTLIGGALAFKNKDVFSST</sequence>
<dbReference type="NCBIfam" id="TIGR00374">
    <property type="entry name" value="flippase-like domain"/>
    <property type="match status" value="1"/>
</dbReference>
<evidence type="ECO:0000256" key="6">
    <source>
        <dbReference type="ARBA" id="ARBA00023136"/>
    </source>
</evidence>
<dbReference type="EMBL" id="AJ248288">
    <property type="protein sequence ID" value="CAB50678.1"/>
    <property type="molecule type" value="Genomic_DNA"/>
</dbReference>
<dbReference type="STRING" id="272844.PAB1174"/>
<dbReference type="RefSeq" id="WP_010868892.1">
    <property type="nucleotide sequence ID" value="NC_000868.1"/>
</dbReference>
<reference evidence="9 11" key="5">
    <citation type="journal article" date="2012" name="Curr. Microbiol.">
        <title>Re-annotation of two hyperthermophilic archaea Pyrococcus abyssi GE5 and Pyrococcus furiosus DSM 3638.</title>
        <authorList>
            <person name="Gao J."/>
            <person name="Wang J."/>
        </authorList>
    </citation>
    <scope>GENOME REANNOTATION</scope>
    <source>
        <strain evidence="9">GE5</strain>
        <strain evidence="11">GE5 / Orsay</strain>
    </source>
</reference>
<reference evidence="8" key="2">
    <citation type="journal article" date="2000" name="J. Mol. Biol.">
        <title>Archaeal homologs of eukaryotic methylation guide small nucleolar RNAs: lessons from the Pyrococcus genomes.</title>
        <authorList>
            <person name="Gaspin C."/>
            <person name="Cavaille J."/>
            <person name="Erauso G."/>
        </authorList>
    </citation>
    <scope>NUCLEOTIDE SEQUENCE</scope>
    <source>
        <strain evidence="8">Orsay</strain>
    </source>
</reference>
<feature type="transmembrane region" description="Helical" evidence="7">
    <location>
        <begin position="5"/>
        <end position="23"/>
    </location>
</feature>
<accession>Q9UXT5</accession>
<dbReference type="Proteomes" id="UP000000810">
    <property type="component" value="Chromosome"/>
</dbReference>
<keyword evidence="5 7" id="KW-1133">Transmembrane helix</keyword>
<reference evidence="8" key="3">
    <citation type="journal article" date="2001" name="Genome Res.">
        <title>Genome evolution at the genus level: comparison of three complete genomes of hyperthermophilic archaea.</title>
        <authorList>
            <person name="Lecompte O."/>
            <person name="Ripp R."/>
            <person name="Puzos-Barbe V."/>
            <person name="Duprat S."/>
            <person name="Heilig R."/>
            <person name="Dietrich J."/>
            <person name="Thierry J.C."/>
            <person name="Poch O."/>
        </authorList>
    </citation>
    <scope>NUCLEOTIDE SEQUENCE</scope>
    <source>
        <strain evidence="8">Orsay</strain>
    </source>
</reference>
<dbReference type="Pfam" id="PF03706">
    <property type="entry name" value="LPG_synthase_TM"/>
    <property type="match status" value="1"/>
</dbReference>
<evidence type="ECO:0000313" key="11">
    <source>
        <dbReference type="Proteomes" id="UP000009139"/>
    </source>
</evidence>
<comment type="similarity">
    <text evidence="2">Belongs to the UPF0104 family.</text>
</comment>
<dbReference type="PIR" id="H75029">
    <property type="entry name" value="H75029"/>
</dbReference>
<evidence type="ECO:0000313" key="9">
    <source>
        <dbReference type="EMBL" id="CCE71247.1"/>
    </source>
</evidence>
<reference evidence="8 10" key="4">
    <citation type="journal article" date="2003" name="Mol. Microbiol.">
        <title>An integrated analysis of the genome of the hyperthermophilic archaeon Pyrococcus abyssi.</title>
        <authorList>
            <person name="Cohen G."/>
            <person name="Barbe V."/>
            <person name="Flament D."/>
            <person name="Galperin M."/>
            <person name="Heilig R."/>
            <person name="Ripp R."/>
            <person name="Lecompte O."/>
            <person name="Prieur D."/>
            <person name="Poch O."/>
            <person name="Quellerou J."/>
            <person name="Thierry J.C."/>
            <person name="Van der Oost J."/>
            <person name="Weissenbach J."/>
            <person name="Zivanovic Y."/>
            <person name="Forterre P."/>
        </authorList>
    </citation>
    <scope>NUCLEOTIDE SEQUENCE [LARGE SCALE GENOMIC DNA]</scope>
    <source>
        <strain evidence="10">GE5 / Orsay</strain>
        <strain evidence="8">Orsay</strain>
    </source>
</reference>
<dbReference type="PATRIC" id="fig|272844.11.peg.1892"/>
<evidence type="ECO:0000256" key="4">
    <source>
        <dbReference type="ARBA" id="ARBA00022692"/>
    </source>
</evidence>
<gene>
    <name evidence="8" type="ordered locus">PAB1174</name>
</gene>
<dbReference type="HOGENOM" id="CLU_048072_1_1_2"/>
<feature type="transmembrane region" description="Helical" evidence="7">
    <location>
        <begin position="123"/>
        <end position="141"/>
    </location>
</feature>
<keyword evidence="10" id="KW-1185">Reference proteome</keyword>
<dbReference type="PANTHER" id="PTHR39087">
    <property type="entry name" value="UPF0104 MEMBRANE PROTEIN MJ1595"/>
    <property type="match status" value="1"/>
</dbReference>
<dbReference type="OrthoDB" id="15513at2157"/>
<feature type="transmembrane region" description="Helical" evidence="7">
    <location>
        <begin position="258"/>
        <end position="283"/>
    </location>
</feature>
<name>Q9UXT5_PYRAB</name>
<dbReference type="PANTHER" id="PTHR39087:SF2">
    <property type="entry name" value="UPF0104 MEMBRANE PROTEIN MJ1595"/>
    <property type="match status" value="1"/>
</dbReference>
<evidence type="ECO:0000256" key="1">
    <source>
        <dbReference type="ARBA" id="ARBA00004651"/>
    </source>
</evidence>
<proteinExistence type="inferred from homology"/>
<dbReference type="Proteomes" id="UP000009139">
    <property type="component" value="Chromosome"/>
</dbReference>
<dbReference type="AlphaFoldDB" id="Q9UXT5"/>
<evidence type="ECO:0000256" key="5">
    <source>
        <dbReference type="ARBA" id="ARBA00022989"/>
    </source>
</evidence>
<dbReference type="EMBL" id="HE613800">
    <property type="protein sequence ID" value="CCE71247.1"/>
    <property type="molecule type" value="Genomic_DNA"/>
</dbReference>
<evidence type="ECO:0000256" key="3">
    <source>
        <dbReference type="ARBA" id="ARBA00022475"/>
    </source>
</evidence>
<keyword evidence="6 7" id="KW-0472">Membrane</keyword>
<keyword evidence="3" id="KW-1003">Cell membrane</keyword>